<dbReference type="Gene3D" id="3.40.50.10320">
    <property type="entry name" value="LmbE-like"/>
    <property type="match status" value="1"/>
</dbReference>
<name>A0ABU4DVP1_9DEIO</name>
<dbReference type="Proteomes" id="UP001276150">
    <property type="component" value="Unassembled WGS sequence"/>
</dbReference>
<dbReference type="PANTHER" id="PTHR12993">
    <property type="entry name" value="N-ACETYLGLUCOSAMINYL-PHOSPHATIDYLINOSITOL DE-N-ACETYLASE-RELATED"/>
    <property type="match status" value="1"/>
</dbReference>
<organism evidence="1 2">
    <name type="scientific">Deinococcus arenicola</name>
    <dbReference type="NCBI Taxonomy" id="2994950"/>
    <lineage>
        <taxon>Bacteria</taxon>
        <taxon>Thermotogati</taxon>
        <taxon>Deinococcota</taxon>
        <taxon>Deinococci</taxon>
        <taxon>Deinococcales</taxon>
        <taxon>Deinococcaceae</taxon>
        <taxon>Deinococcus</taxon>
    </lineage>
</organism>
<comment type="caution">
    <text evidence="1">The sequence shown here is derived from an EMBL/GenBank/DDBJ whole genome shotgun (WGS) entry which is preliminary data.</text>
</comment>
<reference evidence="1 2" key="1">
    <citation type="submission" date="2022-11" db="EMBL/GenBank/DDBJ databases">
        <title>Deinococcus ZS9-10, Low Temperature and Draught-tolerating, UV-resistant Bacteria from Continental Antarctica.</title>
        <authorList>
            <person name="Cheng L."/>
        </authorList>
    </citation>
    <scope>NUCLEOTIDE SEQUENCE [LARGE SCALE GENOMIC DNA]</scope>
    <source>
        <strain evidence="1 2">ZS9-10</strain>
    </source>
</reference>
<dbReference type="PANTHER" id="PTHR12993:SF30">
    <property type="entry name" value="N-ACETYL-ALPHA-D-GLUCOSAMINYL L-MALATE DEACETYLASE 1"/>
    <property type="match status" value="1"/>
</dbReference>
<dbReference type="SUPFAM" id="SSF102588">
    <property type="entry name" value="LmbE-like"/>
    <property type="match status" value="1"/>
</dbReference>
<keyword evidence="2" id="KW-1185">Reference proteome</keyword>
<protein>
    <submittedName>
        <fullName evidence="1">Bacillithiol biosynthesis deacetylase BshB1</fullName>
    </submittedName>
</protein>
<sequence length="243" mass="26574">MTSVPPLPFQTVHGIPIPLDWLCLAPHPDDAEIGAGGTLIRLAQAGRAVGILELSRGERGTQGTPQVRVAECARAAQIMGLSWRGQLGLGDGELTDTPAAAHALAAALRAVRPRVLLVPHHKDRHPDHFGTYHLSRRAVQLAQLRKADLQGEPWRVSRVLLYQGNADIQATLLVDVGDVQQEWEAAVQAHRSQFSGEAISETVTPEIIERRRARQIYWGTLARVRYAEAFEAEDALLVDPLAL</sequence>
<proteinExistence type="predicted"/>
<dbReference type="NCBIfam" id="TIGR04001">
    <property type="entry name" value="thiol_BshB1"/>
    <property type="match status" value="1"/>
</dbReference>
<gene>
    <name evidence="1" type="primary">bshB1</name>
    <name evidence="1" type="ORF">ORD21_16035</name>
</gene>
<dbReference type="InterPro" id="IPR023842">
    <property type="entry name" value="Bacillithiol_biosynth_BshB1"/>
</dbReference>
<evidence type="ECO:0000313" key="2">
    <source>
        <dbReference type="Proteomes" id="UP001276150"/>
    </source>
</evidence>
<accession>A0ABU4DVP1</accession>
<evidence type="ECO:0000313" key="1">
    <source>
        <dbReference type="EMBL" id="MDV6376109.1"/>
    </source>
</evidence>
<dbReference type="InterPro" id="IPR003737">
    <property type="entry name" value="GlcNAc_PI_deacetylase-related"/>
</dbReference>
<dbReference type="EMBL" id="JAPMIV010000046">
    <property type="protein sequence ID" value="MDV6376109.1"/>
    <property type="molecule type" value="Genomic_DNA"/>
</dbReference>
<dbReference type="RefSeq" id="WP_317641462.1">
    <property type="nucleotide sequence ID" value="NZ_JAPMIV010000046.1"/>
</dbReference>
<dbReference type="Pfam" id="PF02585">
    <property type="entry name" value="PIG-L"/>
    <property type="match status" value="1"/>
</dbReference>
<dbReference type="InterPro" id="IPR024078">
    <property type="entry name" value="LmbE-like_dom_sf"/>
</dbReference>